<reference evidence="1 2" key="1">
    <citation type="submission" date="2018-06" db="EMBL/GenBank/DDBJ databases">
        <title>Extensive metabolic versatility and redundancy in microbially diverse, dynamic hydrothermal sediments.</title>
        <authorList>
            <person name="Dombrowski N."/>
            <person name="Teske A."/>
            <person name="Baker B.J."/>
        </authorList>
    </citation>
    <scope>NUCLEOTIDE SEQUENCE [LARGE SCALE GENOMIC DNA]</scope>
    <source>
        <strain evidence="1">B10_G13</strain>
    </source>
</reference>
<dbReference type="EMBL" id="QNBD01000227">
    <property type="protein sequence ID" value="RKX68956.1"/>
    <property type="molecule type" value="Genomic_DNA"/>
</dbReference>
<sequence length="86" mass="10154">MGTKYTLINEKINSCINGYNNISLDAMESMNELEFPFMFTKNELEERYTNLINEYRNLKKEDIYYSNKIIAIDKAHACLLECNQEV</sequence>
<comment type="caution">
    <text evidence="1">The sequence shown here is derived from an EMBL/GenBank/DDBJ whole genome shotgun (WGS) entry which is preliminary data.</text>
</comment>
<proteinExistence type="predicted"/>
<organism evidence="1 2">
    <name type="scientific">candidate division TA06 bacterium</name>
    <dbReference type="NCBI Taxonomy" id="2250710"/>
    <lineage>
        <taxon>Bacteria</taxon>
        <taxon>Bacteria division TA06</taxon>
    </lineage>
</organism>
<evidence type="ECO:0000313" key="1">
    <source>
        <dbReference type="EMBL" id="RKX68956.1"/>
    </source>
</evidence>
<accession>A0A660SFK8</accession>
<name>A0A660SFK8_UNCT6</name>
<dbReference type="Proteomes" id="UP000271125">
    <property type="component" value="Unassembled WGS sequence"/>
</dbReference>
<protein>
    <submittedName>
        <fullName evidence="1">Uncharacterized protein</fullName>
    </submittedName>
</protein>
<evidence type="ECO:0000313" key="2">
    <source>
        <dbReference type="Proteomes" id="UP000271125"/>
    </source>
</evidence>
<dbReference type="AlphaFoldDB" id="A0A660SFK8"/>
<gene>
    <name evidence="1" type="ORF">DRP43_04925</name>
</gene>